<reference evidence="2" key="1">
    <citation type="submission" date="2011-07" db="EMBL/GenBank/DDBJ databases">
        <title>Divergent evolution of antigenic variation in African trypanosomes.</title>
        <authorList>
            <person name="Jackson A.P."/>
            <person name="Berry A."/>
            <person name="Allison H.C."/>
            <person name="Burton P."/>
            <person name="Anderson J."/>
            <person name="Aslett M."/>
            <person name="Brown R."/>
            <person name="Corton N."/>
            <person name="Harris D."/>
            <person name="Hauser H."/>
            <person name="Gamble J."/>
            <person name="Gilderthorp R."/>
            <person name="McQuillan J."/>
            <person name="Quail M.A."/>
            <person name="Sanders M."/>
            <person name="Van Tonder A."/>
            <person name="Ginger M.L."/>
            <person name="Donelson J.E."/>
            <person name="Field M.C."/>
            <person name="Barry J.D."/>
            <person name="Berriman M."/>
            <person name="Hertz-Fowler C."/>
        </authorList>
    </citation>
    <scope>NUCLEOTIDE SEQUENCE [LARGE SCALE GENOMIC DNA]</scope>
    <source>
        <strain evidence="2">IL3000</strain>
    </source>
</reference>
<dbReference type="AlphaFoldDB" id="F9W776"/>
<sequence length="356" mass="38984">MGGSKAAELFWVFESAAQGLHMERRRLLKPNGIHNLIDINGAPFKCAADAAEATLWRTHHAFSGRCGIGEAAGNNAEQSDSYGGLHDDIGANGPPTSHTAENYRDWTVNLHLRSYSAEPHVLVSVAPHCLPSRGKGSSFVDSVYAKDEGACRWPRDWGPQTKEEQSAYDAAVLGTPLIWEEPLVLSVECTTAGMFLWSEDYEMYGEKVADRCFEKRDESFSGMDGSSIHKAGDACRAESLYKAFLRVRWRERQSAPPGEGNEGCCRDGEEKSADLFDLDRCSELYVYQGAPGVSKGLASGGNERNDPSGSELLPHNEGVTWRQVLHRLIPCGSLPVNVHFAPYVTLMDGGDEALLF</sequence>
<accession>F9W776</accession>
<keyword evidence="2" id="KW-1185">Reference proteome</keyword>
<dbReference type="VEuPathDB" id="TriTrypDB:TcIL3000_0_38570"/>
<evidence type="ECO:0000313" key="2">
    <source>
        <dbReference type="Proteomes" id="UP000000702"/>
    </source>
</evidence>
<organism evidence="1 2">
    <name type="scientific">Trypanosoma congolense (strain IL3000)</name>
    <dbReference type="NCBI Taxonomy" id="1068625"/>
    <lineage>
        <taxon>Eukaryota</taxon>
        <taxon>Discoba</taxon>
        <taxon>Euglenozoa</taxon>
        <taxon>Kinetoplastea</taxon>
        <taxon>Metakinetoplastina</taxon>
        <taxon>Trypanosomatida</taxon>
        <taxon>Trypanosomatidae</taxon>
        <taxon>Trypanosoma</taxon>
        <taxon>Nannomonas</taxon>
    </lineage>
</organism>
<protein>
    <submittedName>
        <fullName evidence="1">WGS project CAEQ00000000 data, annotated contig 1577</fullName>
    </submittedName>
</protein>
<comment type="caution">
    <text evidence="1">The sequence shown here is derived from an EMBL/GenBank/DDBJ whole genome shotgun (WGS) entry which is preliminary data.</text>
</comment>
<dbReference type="Proteomes" id="UP000000702">
    <property type="component" value="Unassembled WGS sequence"/>
</dbReference>
<name>F9W776_TRYCI</name>
<dbReference type="EMBL" id="CAEQ01000993">
    <property type="protein sequence ID" value="CCD13041.1"/>
    <property type="molecule type" value="Genomic_DNA"/>
</dbReference>
<gene>
    <name evidence="1" type="ORF">TCIL3000_0_38570</name>
</gene>
<reference evidence="1 2" key="2">
    <citation type="journal article" date="2012" name="Proc. Natl. Acad. Sci. U.S.A.">
        <title>Antigenic diversity is generated by distinct evolutionary mechanisms in African trypanosome species.</title>
        <authorList>
            <person name="Jackson A.P."/>
            <person name="Berry A."/>
            <person name="Aslett M."/>
            <person name="Allison H.C."/>
            <person name="Burton P."/>
            <person name="Vavrova-Anderson J."/>
            <person name="Brown R."/>
            <person name="Browne H."/>
            <person name="Corton N."/>
            <person name="Hauser H."/>
            <person name="Gamble J."/>
            <person name="Gilderthorp R."/>
            <person name="Marcello L."/>
            <person name="McQuillan J."/>
            <person name="Otto T.D."/>
            <person name="Quail M.A."/>
            <person name="Sanders M.J."/>
            <person name="van Tonder A."/>
            <person name="Ginger M.L."/>
            <person name="Field M.C."/>
            <person name="Barry J.D."/>
            <person name="Hertz-Fowler C."/>
            <person name="Berriman M."/>
        </authorList>
    </citation>
    <scope>NUCLEOTIDE SEQUENCE [LARGE SCALE GENOMIC DNA]</scope>
    <source>
        <strain evidence="1 2">IL3000</strain>
    </source>
</reference>
<evidence type="ECO:0000313" key="1">
    <source>
        <dbReference type="EMBL" id="CCD13041.1"/>
    </source>
</evidence>
<proteinExistence type="predicted"/>
<dbReference type="OMA" id="WEEPYAL"/>